<protein>
    <recommendedName>
        <fullName evidence="2">Multiple myeloma tumor-associated protein 2-like N-terminal domain-containing protein</fullName>
    </recommendedName>
</protein>
<dbReference type="AlphaFoldDB" id="A0AAD9I1D1"/>
<feature type="domain" description="Multiple myeloma tumor-associated protein 2-like N-terminal" evidence="2">
    <location>
        <begin position="11"/>
        <end position="92"/>
    </location>
</feature>
<dbReference type="Proteomes" id="UP001217918">
    <property type="component" value="Unassembled WGS sequence"/>
</dbReference>
<feature type="region of interest" description="Disordered" evidence="1">
    <location>
        <begin position="95"/>
        <end position="178"/>
    </location>
</feature>
<comment type="caution">
    <text evidence="3">The sequence shown here is derived from an EMBL/GenBank/DDBJ whole genome shotgun (WGS) entry which is preliminary data.</text>
</comment>
<dbReference type="InterPro" id="IPR019315">
    <property type="entry name" value="MMTA2_N"/>
</dbReference>
<proteinExistence type="predicted"/>
<organism evidence="3 4">
    <name type="scientific">Phyllachora maydis</name>
    <dbReference type="NCBI Taxonomy" id="1825666"/>
    <lineage>
        <taxon>Eukaryota</taxon>
        <taxon>Fungi</taxon>
        <taxon>Dikarya</taxon>
        <taxon>Ascomycota</taxon>
        <taxon>Pezizomycotina</taxon>
        <taxon>Sordariomycetes</taxon>
        <taxon>Sordariomycetidae</taxon>
        <taxon>Phyllachorales</taxon>
        <taxon>Phyllachoraceae</taxon>
        <taxon>Phyllachora</taxon>
    </lineage>
</organism>
<dbReference type="EMBL" id="JAQQPM010000003">
    <property type="protein sequence ID" value="KAK2069428.1"/>
    <property type="molecule type" value="Genomic_DNA"/>
</dbReference>
<evidence type="ECO:0000313" key="4">
    <source>
        <dbReference type="Proteomes" id="UP001217918"/>
    </source>
</evidence>
<gene>
    <name evidence="3" type="ORF">P8C59_004012</name>
</gene>
<accession>A0AAD9I1D1</accession>
<name>A0AAD9I1D1_9PEZI</name>
<dbReference type="PANTHER" id="PTHR14580:SF0">
    <property type="entry name" value="MULTIPLE MYELOMA TUMOR-ASSOCIATED PROTEIN 2"/>
    <property type="match status" value="1"/>
</dbReference>
<sequence length="178" mass="18624">MDLVSTVRKTGSRGGVNFSWDDVTTSARRENYLGHSLKAPVGRWQQGRDLNWYAKAGATAATTAETDADRERREEIRRVKEAEEEALAKALGRPLLPVPLSGKGASGAAATGANAVGVEGDGRRSRVATGQDEEGREDGEGAGRGGTPETTGDVANAGAAEVPTVRRRGDRAPPLTTA</sequence>
<dbReference type="InterPro" id="IPR039207">
    <property type="entry name" value="MMTAG2-like"/>
</dbReference>
<dbReference type="Pfam" id="PF10159">
    <property type="entry name" value="MMtag"/>
    <property type="match status" value="1"/>
</dbReference>
<keyword evidence="4" id="KW-1185">Reference proteome</keyword>
<dbReference type="PANTHER" id="PTHR14580">
    <property type="entry name" value="MULTIPLE MYELOMA TUMOR-ASSOCIATED PROTEIN 2 FAMILY MEMBER"/>
    <property type="match status" value="1"/>
</dbReference>
<evidence type="ECO:0000259" key="2">
    <source>
        <dbReference type="Pfam" id="PF10159"/>
    </source>
</evidence>
<feature type="compositionally biased region" description="Low complexity" evidence="1">
    <location>
        <begin position="102"/>
        <end position="118"/>
    </location>
</feature>
<evidence type="ECO:0000256" key="1">
    <source>
        <dbReference type="SAM" id="MobiDB-lite"/>
    </source>
</evidence>
<evidence type="ECO:0000313" key="3">
    <source>
        <dbReference type="EMBL" id="KAK2069428.1"/>
    </source>
</evidence>
<reference evidence="3" key="1">
    <citation type="journal article" date="2023" name="Mol. Plant Microbe Interact.">
        <title>Elucidating the Obligate Nature and Biological Capacity of an Invasive Fungal Corn Pathogen.</title>
        <authorList>
            <person name="MacCready J.S."/>
            <person name="Roggenkamp E.M."/>
            <person name="Gdanetz K."/>
            <person name="Chilvers M.I."/>
        </authorList>
    </citation>
    <scope>NUCLEOTIDE SEQUENCE</scope>
    <source>
        <strain evidence="3">PM02</strain>
    </source>
</reference>